<dbReference type="RefSeq" id="WP_111594149.1">
    <property type="nucleotide sequence ID" value="NZ_QLMA01000007.1"/>
</dbReference>
<reference evidence="2 3" key="1">
    <citation type="submission" date="2018-06" db="EMBL/GenBank/DDBJ databases">
        <title>Genomic Encyclopedia of Archaeal and Bacterial Type Strains, Phase II (KMG-II): from individual species to whole genera.</title>
        <authorList>
            <person name="Goeker M."/>
        </authorList>
    </citation>
    <scope>NUCLEOTIDE SEQUENCE [LARGE SCALE GENOMIC DNA]</scope>
    <source>
        <strain evidence="2 3">DSM 29821</strain>
    </source>
</reference>
<keyword evidence="1" id="KW-0732">Signal</keyword>
<dbReference type="AlphaFoldDB" id="A0A327VU39"/>
<accession>A0A327VU39</accession>
<protein>
    <submittedName>
        <fullName evidence="2">Uncharacterized protein</fullName>
    </submittedName>
</protein>
<keyword evidence="3" id="KW-1185">Reference proteome</keyword>
<dbReference type="OrthoDB" id="676098at2"/>
<sequence>MRKIIFVLLAFIGLSFGVQAQSTTLDLAVENNTGEILSNISFTSPLQMRSYNNLAAGGGLVTDNFTLDRTQEVTITIFFSTVPRGAVARIYNSNLNTPDGTLNIQPGLNIFHLSPTISDGAIIVVIN</sequence>
<organism evidence="2 3">
    <name type="scientific">Chitinophaga dinghuensis</name>
    <dbReference type="NCBI Taxonomy" id="1539050"/>
    <lineage>
        <taxon>Bacteria</taxon>
        <taxon>Pseudomonadati</taxon>
        <taxon>Bacteroidota</taxon>
        <taxon>Chitinophagia</taxon>
        <taxon>Chitinophagales</taxon>
        <taxon>Chitinophagaceae</taxon>
        <taxon>Chitinophaga</taxon>
    </lineage>
</organism>
<dbReference type="EMBL" id="QLMA01000007">
    <property type="protein sequence ID" value="RAJ77570.1"/>
    <property type="molecule type" value="Genomic_DNA"/>
</dbReference>
<proteinExistence type="predicted"/>
<comment type="caution">
    <text evidence="2">The sequence shown here is derived from an EMBL/GenBank/DDBJ whole genome shotgun (WGS) entry which is preliminary data.</text>
</comment>
<evidence type="ECO:0000313" key="2">
    <source>
        <dbReference type="EMBL" id="RAJ77570.1"/>
    </source>
</evidence>
<evidence type="ECO:0000256" key="1">
    <source>
        <dbReference type="SAM" id="SignalP"/>
    </source>
</evidence>
<name>A0A327VU39_9BACT</name>
<dbReference type="Proteomes" id="UP000249819">
    <property type="component" value="Unassembled WGS sequence"/>
</dbReference>
<feature type="signal peptide" evidence="1">
    <location>
        <begin position="1"/>
        <end position="20"/>
    </location>
</feature>
<evidence type="ECO:0000313" key="3">
    <source>
        <dbReference type="Proteomes" id="UP000249819"/>
    </source>
</evidence>
<feature type="chain" id="PRO_5016355764" evidence="1">
    <location>
        <begin position="21"/>
        <end position="127"/>
    </location>
</feature>
<gene>
    <name evidence="2" type="ORF">CLV59_107337</name>
</gene>